<name>A0A455SJB7_9CHLR</name>
<dbReference type="EMBL" id="AP019376">
    <property type="protein sequence ID" value="BBH87401.1"/>
    <property type="molecule type" value="Genomic_DNA"/>
</dbReference>
<reference evidence="1" key="1">
    <citation type="submission" date="2018-12" db="EMBL/GenBank/DDBJ databases">
        <title>Novel natural products biosynthetic potential of the class Ktedonobacteria.</title>
        <authorList>
            <person name="Zheng Y."/>
            <person name="Saitou A."/>
            <person name="Wang C.M."/>
            <person name="Toyoda A."/>
            <person name="Minakuchi Y."/>
            <person name="Sekiguchi Y."/>
            <person name="Ueda K."/>
            <person name="Takano H."/>
            <person name="Sakai Y."/>
            <person name="Yokota A."/>
            <person name="Yabe S."/>
        </authorList>
    </citation>
    <scope>NUCLEOTIDE SEQUENCE</scope>
    <source>
        <strain evidence="1">COM3</strain>
    </source>
</reference>
<protein>
    <submittedName>
        <fullName evidence="1">Uncharacterized protein</fullName>
    </submittedName>
</protein>
<dbReference type="AlphaFoldDB" id="A0A455SJB7"/>
<organism evidence="1">
    <name type="scientific">Thermosporothrix sp. COM3</name>
    <dbReference type="NCBI Taxonomy" id="2490863"/>
    <lineage>
        <taxon>Bacteria</taxon>
        <taxon>Bacillati</taxon>
        <taxon>Chloroflexota</taxon>
        <taxon>Ktedonobacteria</taxon>
        <taxon>Ktedonobacterales</taxon>
        <taxon>Thermosporotrichaceae</taxon>
        <taxon>Thermosporothrix</taxon>
    </lineage>
</organism>
<sequence length="49" mass="5232">MKPILRMDGTEVDLDASLPGGPCGVWVGEDGKPVIELSGTEQNTVFRSE</sequence>
<gene>
    <name evidence="1" type="ORF">KTC_21520</name>
</gene>
<accession>A0A455SJB7</accession>
<evidence type="ECO:0000313" key="1">
    <source>
        <dbReference type="EMBL" id="BBH87401.1"/>
    </source>
</evidence>
<proteinExistence type="predicted"/>